<dbReference type="OrthoDB" id="10262892at2759"/>
<dbReference type="InterPro" id="IPR015797">
    <property type="entry name" value="NUDIX_hydrolase-like_dom_sf"/>
</dbReference>
<dbReference type="InterPro" id="IPR020084">
    <property type="entry name" value="NUDIX_hydrolase_CS"/>
</dbReference>
<dbReference type="Pfam" id="PF00293">
    <property type="entry name" value="NUDIX"/>
    <property type="match status" value="1"/>
</dbReference>
<dbReference type="PANTHER" id="PTHR12992:SF11">
    <property type="entry name" value="MITOCHONDRIAL COENZYME A DIPHOSPHATASE NUDT8"/>
    <property type="match status" value="1"/>
</dbReference>
<name>A0A8S4S7I5_9NEOP</name>
<keyword evidence="5" id="KW-0460">Magnesium</keyword>
<dbReference type="AlphaFoldDB" id="A0A8S4S7I5"/>
<dbReference type="PROSITE" id="PS51462">
    <property type="entry name" value="NUDIX"/>
    <property type="match status" value="1"/>
</dbReference>
<dbReference type="Proteomes" id="UP000838756">
    <property type="component" value="Unassembled WGS sequence"/>
</dbReference>
<evidence type="ECO:0000256" key="6">
    <source>
        <dbReference type="ARBA" id="ARBA00023211"/>
    </source>
</evidence>
<protein>
    <submittedName>
        <fullName evidence="8">Jg3715 protein</fullName>
    </submittedName>
</protein>
<comment type="cofactor">
    <cofactor evidence="1">
        <name>Mn(2+)</name>
        <dbReference type="ChEBI" id="CHEBI:29035"/>
    </cofactor>
</comment>
<dbReference type="CDD" id="cd03426">
    <property type="entry name" value="NUDIX_CoAse_Nudt7"/>
    <property type="match status" value="1"/>
</dbReference>
<reference evidence="8" key="1">
    <citation type="submission" date="2022-03" db="EMBL/GenBank/DDBJ databases">
        <authorList>
            <person name="Lindestad O."/>
        </authorList>
    </citation>
    <scope>NUCLEOTIDE SEQUENCE</scope>
</reference>
<keyword evidence="4" id="KW-0378">Hydrolase</keyword>
<keyword evidence="9" id="KW-1185">Reference proteome</keyword>
<dbReference type="EMBL" id="CAKXAJ010025929">
    <property type="protein sequence ID" value="CAH2246269.1"/>
    <property type="molecule type" value="Genomic_DNA"/>
</dbReference>
<evidence type="ECO:0000256" key="3">
    <source>
        <dbReference type="ARBA" id="ARBA00022723"/>
    </source>
</evidence>
<gene>
    <name evidence="8" type="primary">jg3715</name>
    <name evidence="8" type="ORF">PAEG_LOCUS21343</name>
</gene>
<evidence type="ECO:0000256" key="4">
    <source>
        <dbReference type="ARBA" id="ARBA00022801"/>
    </source>
</evidence>
<dbReference type="PANTHER" id="PTHR12992">
    <property type="entry name" value="NUDIX HYDROLASE"/>
    <property type="match status" value="1"/>
</dbReference>
<dbReference type="InterPro" id="IPR045121">
    <property type="entry name" value="CoAse"/>
</dbReference>
<feature type="domain" description="Nudix hydrolase" evidence="7">
    <location>
        <begin position="35"/>
        <end position="170"/>
    </location>
</feature>
<comment type="caution">
    <text evidence="8">The sequence shown here is derived from an EMBL/GenBank/DDBJ whole genome shotgun (WGS) entry which is preliminary data.</text>
</comment>
<evidence type="ECO:0000313" key="9">
    <source>
        <dbReference type="Proteomes" id="UP000838756"/>
    </source>
</evidence>
<evidence type="ECO:0000256" key="5">
    <source>
        <dbReference type="ARBA" id="ARBA00022842"/>
    </source>
</evidence>
<keyword evidence="6" id="KW-0464">Manganese</keyword>
<sequence length="218" mass="24571">MSLSPQVLLSNAARDKCIAKLKDLPAFIHSGMKPKYKASVLLPLFVQNGEVHLLYTLRSSNLKAHSGQVSFPGGKMEGTEGVIETALRETEEEIGIRNNTVEIWSTMSPVQGRDKTMLITPVVGLINDLDIKSLHPNIHEVEEIFSVPMSVFCNRENHAHLMFNEMPLPLFLSGKHRIWGITGFITHMFLECFLPSDSYKVDFMRKSFTLDELMPSKL</sequence>
<dbReference type="InterPro" id="IPR000086">
    <property type="entry name" value="NUDIX_hydrolase_dom"/>
</dbReference>
<dbReference type="Gene3D" id="3.90.79.10">
    <property type="entry name" value="Nucleoside Triphosphate Pyrophosphohydrolase"/>
    <property type="match status" value="1"/>
</dbReference>
<evidence type="ECO:0000313" key="8">
    <source>
        <dbReference type="EMBL" id="CAH2246269.1"/>
    </source>
</evidence>
<dbReference type="SUPFAM" id="SSF55811">
    <property type="entry name" value="Nudix"/>
    <property type="match status" value="1"/>
</dbReference>
<evidence type="ECO:0000256" key="2">
    <source>
        <dbReference type="ARBA" id="ARBA00001946"/>
    </source>
</evidence>
<dbReference type="GO" id="GO:0046872">
    <property type="term" value="F:metal ion binding"/>
    <property type="evidence" value="ECO:0007669"/>
    <property type="project" value="UniProtKB-KW"/>
</dbReference>
<evidence type="ECO:0000256" key="1">
    <source>
        <dbReference type="ARBA" id="ARBA00001936"/>
    </source>
</evidence>
<evidence type="ECO:0000259" key="7">
    <source>
        <dbReference type="PROSITE" id="PS51462"/>
    </source>
</evidence>
<comment type="cofactor">
    <cofactor evidence="2">
        <name>Mg(2+)</name>
        <dbReference type="ChEBI" id="CHEBI:18420"/>
    </cofactor>
</comment>
<organism evidence="8 9">
    <name type="scientific">Pararge aegeria aegeria</name>
    <dbReference type="NCBI Taxonomy" id="348720"/>
    <lineage>
        <taxon>Eukaryota</taxon>
        <taxon>Metazoa</taxon>
        <taxon>Ecdysozoa</taxon>
        <taxon>Arthropoda</taxon>
        <taxon>Hexapoda</taxon>
        <taxon>Insecta</taxon>
        <taxon>Pterygota</taxon>
        <taxon>Neoptera</taxon>
        <taxon>Endopterygota</taxon>
        <taxon>Lepidoptera</taxon>
        <taxon>Glossata</taxon>
        <taxon>Ditrysia</taxon>
        <taxon>Papilionoidea</taxon>
        <taxon>Nymphalidae</taxon>
        <taxon>Satyrinae</taxon>
        <taxon>Satyrini</taxon>
        <taxon>Parargina</taxon>
        <taxon>Pararge</taxon>
    </lineage>
</organism>
<accession>A0A8S4S7I5</accession>
<keyword evidence="3" id="KW-0479">Metal-binding</keyword>
<dbReference type="GO" id="GO:0010945">
    <property type="term" value="F:coenzyme A diphosphatase activity"/>
    <property type="evidence" value="ECO:0007669"/>
    <property type="project" value="InterPro"/>
</dbReference>
<proteinExistence type="predicted"/>
<dbReference type="PROSITE" id="PS00893">
    <property type="entry name" value="NUDIX_BOX"/>
    <property type="match status" value="1"/>
</dbReference>